<dbReference type="Proteomes" id="UP001154322">
    <property type="component" value="Unassembled WGS sequence"/>
</dbReference>
<evidence type="ECO:0000313" key="2">
    <source>
        <dbReference type="EMBL" id="CAH8246318.1"/>
    </source>
</evidence>
<name>A0ABN8UER5_9BACL</name>
<evidence type="ECO:0000313" key="4">
    <source>
        <dbReference type="EMBL" id="CAH8249454.1"/>
    </source>
</evidence>
<evidence type="ECO:0000313" key="6">
    <source>
        <dbReference type="Proteomes" id="UP001154322"/>
    </source>
</evidence>
<dbReference type="EMBL" id="CALYLO010000019">
    <property type="protein sequence ID" value="CAH8249738.1"/>
    <property type="molecule type" value="Genomic_DNA"/>
</dbReference>
<feature type="region of interest" description="Disordered" evidence="1">
    <location>
        <begin position="72"/>
        <end position="96"/>
    </location>
</feature>
<organism evidence="5 6">
    <name type="scientific">Paenibacillus melissococcoides</name>
    <dbReference type="NCBI Taxonomy" id="2912268"/>
    <lineage>
        <taxon>Bacteria</taxon>
        <taxon>Bacillati</taxon>
        <taxon>Bacillota</taxon>
        <taxon>Bacilli</taxon>
        <taxon>Bacillales</taxon>
        <taxon>Paenibacillaceae</taxon>
        <taxon>Paenibacillus</taxon>
    </lineage>
</organism>
<dbReference type="EMBL" id="CALYLO010000016">
    <property type="protein sequence ID" value="CAH8249454.1"/>
    <property type="molecule type" value="Genomic_DNA"/>
</dbReference>
<feature type="region of interest" description="Disordered" evidence="1">
    <location>
        <begin position="45"/>
        <end position="64"/>
    </location>
</feature>
<gene>
    <name evidence="2" type="ORF">WJ0W_003553</name>
    <name evidence="3" type="ORF">WJ0W_005685</name>
    <name evidence="4" type="ORF">WJ0W_006639</name>
    <name evidence="5" type="ORF">WJ0W_006922</name>
</gene>
<protein>
    <submittedName>
        <fullName evidence="5">Uncharacterized protein</fullName>
    </submittedName>
</protein>
<keyword evidence="6" id="KW-1185">Reference proteome</keyword>
<dbReference type="RefSeq" id="WP_213431289.1">
    <property type="nucleotide sequence ID" value="NZ_AP031286.1"/>
</dbReference>
<evidence type="ECO:0000313" key="3">
    <source>
        <dbReference type="EMBL" id="CAH8248422.1"/>
    </source>
</evidence>
<sequence length="207" mass="22998">MSRIKVNVQNGAASGQIEMEDASHEHKSALIRGFMRIFSSLVPGRAAGGAEPTTSKAKAVRREPDVLLQKAEAKPRTAPVLRSEPQEPAGDSIEVSKPPLLHSERTLSVSIGEAVAAPADEPEWWKTGIKYKNGVPHYRCRYWCKNPNCRDKGSDYIRGGEIEIRCRKCGQKLAVRLATGEYQDIKTLLPERDQWGNFYIADRLVNG</sequence>
<evidence type="ECO:0000313" key="5">
    <source>
        <dbReference type="EMBL" id="CAH8249738.1"/>
    </source>
</evidence>
<proteinExistence type="predicted"/>
<comment type="caution">
    <text evidence="5">The sequence shown here is derived from an EMBL/GenBank/DDBJ whole genome shotgun (WGS) entry which is preliminary data.</text>
</comment>
<dbReference type="EMBL" id="CALYLO010000004">
    <property type="protein sequence ID" value="CAH8246318.1"/>
    <property type="molecule type" value="Genomic_DNA"/>
</dbReference>
<accession>A0ABN8UER5</accession>
<dbReference type="EMBL" id="CALYLO010000009">
    <property type="protein sequence ID" value="CAH8248422.1"/>
    <property type="molecule type" value="Genomic_DNA"/>
</dbReference>
<evidence type="ECO:0000256" key="1">
    <source>
        <dbReference type="SAM" id="MobiDB-lite"/>
    </source>
</evidence>
<reference evidence="5" key="1">
    <citation type="submission" date="2022-06" db="EMBL/GenBank/DDBJ databases">
        <authorList>
            <person name="Dietemann V."/>
            <person name="Ory F."/>
            <person name="Dainat B."/>
            <person name="Oberhansli S."/>
        </authorList>
    </citation>
    <scope>NUCLEOTIDE SEQUENCE</scope>
    <source>
        <strain evidence="5">Ena-SAMPLE-TAB-26-04-2022-14:26:32:270-5432</strain>
    </source>
</reference>